<evidence type="ECO:0000256" key="7">
    <source>
        <dbReference type="SAM" id="SignalP"/>
    </source>
</evidence>
<dbReference type="PANTHER" id="PTHR31458:SF2">
    <property type="entry name" value="POLYGALACTURONASE 1 BETA-LIKE PROTEIN 2"/>
    <property type="match status" value="1"/>
</dbReference>
<dbReference type="InterPro" id="IPR051897">
    <property type="entry name" value="PG-associated_BURP"/>
</dbReference>
<organism evidence="9 10">
    <name type="scientific">Cephalotus follicularis</name>
    <name type="common">Albany pitcher plant</name>
    <dbReference type="NCBI Taxonomy" id="3775"/>
    <lineage>
        <taxon>Eukaryota</taxon>
        <taxon>Viridiplantae</taxon>
        <taxon>Streptophyta</taxon>
        <taxon>Embryophyta</taxon>
        <taxon>Tracheophyta</taxon>
        <taxon>Spermatophyta</taxon>
        <taxon>Magnoliopsida</taxon>
        <taxon>eudicotyledons</taxon>
        <taxon>Gunneridae</taxon>
        <taxon>Pentapetalae</taxon>
        <taxon>rosids</taxon>
        <taxon>fabids</taxon>
        <taxon>Oxalidales</taxon>
        <taxon>Cephalotaceae</taxon>
        <taxon>Cephalotus</taxon>
    </lineage>
</organism>
<evidence type="ECO:0000256" key="4">
    <source>
        <dbReference type="ARBA" id="ARBA00022523"/>
    </source>
</evidence>
<dbReference type="PROSITE" id="PS51277">
    <property type="entry name" value="BURP"/>
    <property type="match status" value="1"/>
</dbReference>
<proteinExistence type="predicted"/>
<keyword evidence="10" id="KW-1185">Reference proteome</keyword>
<keyword evidence="5 7" id="KW-0732">Signal</keyword>
<feature type="chain" id="PRO_5013202053" evidence="7">
    <location>
        <begin position="22"/>
        <end position="618"/>
    </location>
</feature>
<protein>
    <submittedName>
        <fullName evidence="9">BURP domain-containing protein</fullName>
    </submittedName>
</protein>
<dbReference type="OrthoDB" id="773062at2759"/>
<sequence length="618" mass="68841">MRPLLLLLFFHFLSSLHVSFGSEIDTAQNPFTPKSYLIRYWTKQIDNDLPKSSFLMSKASPLSAVDYARFSKLADDPISLADHLPEFCSSAKLLCFPDLAPSLESHPKDSSFAVYSYKNFTNYGTDRTGGQDSFKNYTQNQNVVVNSFRRYSGDSERHKHDFNFYSTDGNVVDDNFKTYSKDATGGSGEFNNYHEDVNVADSQFTSYSSAANGNGQTFKNYETENVGDQYFTSYGNAAIKTPKEFNSYGENSNVMGSHFTTYGENGNQAKDTFTSYGDDGNVPLNEFNNYGQKGNGATDQFTSYRDQSNVGDDSFTSYAKDSNSAKVNFVNYGKSFNEGTDKFTGYGQGASGQKIGFKIYGVNNTFTDYTKKTEISFASYTNATATSSGTGNLVNKWVEEGKFFRESKIKAGTVMVMPDIRDKMPRRWFLPRVILSKLPFSTAKLTEMKSIFHASDNSSMEGMIKEALSECERKASKGETKRCVGSKEDMIDFDTSVLGRNVMVRSTENTNGTTENIMIGSVKRINGGKVTRSVSCHQSLFPYLLYYCHSVPKVRVYEADILDANSKVKINHGVAICHLDTSDWSPGHGAFVALGSSPGKIEVCHWIFENDMTWTIAD</sequence>
<evidence type="ECO:0000259" key="8">
    <source>
        <dbReference type="PROSITE" id="PS51277"/>
    </source>
</evidence>
<evidence type="ECO:0000256" key="6">
    <source>
        <dbReference type="ARBA" id="ARBA00023180"/>
    </source>
</evidence>
<dbReference type="AlphaFoldDB" id="A0A1Q3CPL7"/>
<evidence type="ECO:0000256" key="1">
    <source>
        <dbReference type="ARBA" id="ARBA00004191"/>
    </source>
</evidence>
<comment type="subcellular location">
    <subcellularLocation>
        <location evidence="1">Secreted</location>
        <location evidence="1">Cell wall</location>
    </subcellularLocation>
    <subcellularLocation>
        <location evidence="2">Secreted</location>
        <location evidence="2">Extracellular space</location>
        <location evidence="2">Apoplast</location>
    </subcellularLocation>
</comment>
<evidence type="ECO:0000256" key="5">
    <source>
        <dbReference type="ARBA" id="ARBA00022729"/>
    </source>
</evidence>
<dbReference type="FunCoup" id="A0A1Q3CPL7">
    <property type="interactions" value="573"/>
</dbReference>
<keyword evidence="3" id="KW-0134">Cell wall</keyword>
<dbReference type="Proteomes" id="UP000187406">
    <property type="component" value="Unassembled WGS sequence"/>
</dbReference>
<gene>
    <name evidence="9" type="ORF">CFOL_v3_25656</name>
</gene>
<dbReference type="Pfam" id="PF03181">
    <property type="entry name" value="BURP"/>
    <property type="match status" value="1"/>
</dbReference>
<feature type="domain" description="BURP" evidence="8">
    <location>
        <begin position="403"/>
        <end position="617"/>
    </location>
</feature>
<evidence type="ECO:0000256" key="3">
    <source>
        <dbReference type="ARBA" id="ARBA00022512"/>
    </source>
</evidence>
<dbReference type="STRING" id="3775.A0A1Q3CPL7"/>
<evidence type="ECO:0000256" key="2">
    <source>
        <dbReference type="ARBA" id="ARBA00004271"/>
    </source>
</evidence>
<keyword evidence="4" id="KW-0052">Apoplast</keyword>
<keyword evidence="3" id="KW-0964">Secreted</keyword>
<name>A0A1Q3CPL7_CEPFO</name>
<evidence type="ECO:0000313" key="10">
    <source>
        <dbReference type="Proteomes" id="UP000187406"/>
    </source>
</evidence>
<dbReference type="InParanoid" id="A0A1Q3CPL7"/>
<dbReference type="PANTHER" id="PTHR31458">
    <property type="entry name" value="POLYGALACTURONASE 1 BETA-LIKE PROTEIN 2"/>
    <property type="match status" value="1"/>
</dbReference>
<feature type="signal peptide" evidence="7">
    <location>
        <begin position="1"/>
        <end position="21"/>
    </location>
</feature>
<accession>A0A1Q3CPL7</accession>
<dbReference type="InterPro" id="IPR004873">
    <property type="entry name" value="BURP_dom"/>
</dbReference>
<reference evidence="10" key="1">
    <citation type="submission" date="2016-04" db="EMBL/GenBank/DDBJ databases">
        <title>Cephalotus genome sequencing.</title>
        <authorList>
            <person name="Fukushima K."/>
            <person name="Hasebe M."/>
            <person name="Fang X."/>
        </authorList>
    </citation>
    <scope>NUCLEOTIDE SEQUENCE [LARGE SCALE GENOMIC DNA]</scope>
    <source>
        <strain evidence="10">cv. St1</strain>
    </source>
</reference>
<dbReference type="EMBL" id="BDDD01002573">
    <property type="protein sequence ID" value="GAV82204.1"/>
    <property type="molecule type" value="Genomic_DNA"/>
</dbReference>
<dbReference type="SMART" id="SM01045">
    <property type="entry name" value="BURP"/>
    <property type="match status" value="1"/>
</dbReference>
<evidence type="ECO:0000313" key="9">
    <source>
        <dbReference type="EMBL" id="GAV82204.1"/>
    </source>
</evidence>
<comment type="caution">
    <text evidence="9">The sequence shown here is derived from an EMBL/GenBank/DDBJ whole genome shotgun (WGS) entry which is preliminary data.</text>
</comment>
<dbReference type="GO" id="GO:0048046">
    <property type="term" value="C:apoplast"/>
    <property type="evidence" value="ECO:0007669"/>
    <property type="project" value="UniProtKB-SubCell"/>
</dbReference>
<keyword evidence="6" id="KW-0325">Glycoprotein</keyword>